<feature type="non-terminal residue" evidence="1">
    <location>
        <position position="101"/>
    </location>
</feature>
<protein>
    <submittedName>
        <fullName evidence="1">Uncharacterized protein</fullName>
    </submittedName>
</protein>
<name>A0A292PJI0_9PEZI</name>
<accession>A0A292PJI0</accession>
<reference evidence="1" key="1">
    <citation type="submission" date="2015-10" db="EMBL/GenBank/DDBJ databases">
        <authorList>
            <person name="Regsiter A."/>
            <person name="william w."/>
        </authorList>
    </citation>
    <scope>NUCLEOTIDE SEQUENCE</scope>
    <source>
        <strain evidence="1">Montdore</strain>
    </source>
</reference>
<gene>
    <name evidence="1" type="ORF">GSTUAT00009280001</name>
</gene>
<dbReference type="EMBL" id="LN892093">
    <property type="protein sequence ID" value="CUS06660.1"/>
    <property type="molecule type" value="Genomic_DNA"/>
</dbReference>
<dbReference type="AlphaFoldDB" id="A0A292PJI0"/>
<evidence type="ECO:0000313" key="1">
    <source>
        <dbReference type="EMBL" id="CUS06660.1"/>
    </source>
</evidence>
<sequence length="101" mass="10861">MMFRVLYDSAGPWNGRLAARPPILGSGTGGAIGRSIDPRVTIRFPSFAGGIEKLKSFTAGGLLQWKGEKKSKEKKDLQLVCVLLDLLPSFFEGGSDCIFAA</sequence>
<evidence type="ECO:0000313" key="2">
    <source>
        <dbReference type="Proteomes" id="UP001412239"/>
    </source>
</evidence>
<dbReference type="Proteomes" id="UP001412239">
    <property type="component" value="Unassembled WGS sequence"/>
</dbReference>
<keyword evidence="2" id="KW-1185">Reference proteome</keyword>
<organism evidence="1 2">
    <name type="scientific">Tuber aestivum</name>
    <name type="common">summer truffle</name>
    <dbReference type="NCBI Taxonomy" id="59557"/>
    <lineage>
        <taxon>Eukaryota</taxon>
        <taxon>Fungi</taxon>
        <taxon>Dikarya</taxon>
        <taxon>Ascomycota</taxon>
        <taxon>Pezizomycotina</taxon>
        <taxon>Pezizomycetes</taxon>
        <taxon>Pezizales</taxon>
        <taxon>Tuberaceae</taxon>
        <taxon>Tuber</taxon>
    </lineage>
</organism>
<proteinExistence type="predicted"/>